<keyword evidence="2" id="KW-1185">Reference proteome</keyword>
<dbReference type="SUPFAM" id="SSF56024">
    <property type="entry name" value="Phospholipase D/nuclease"/>
    <property type="match status" value="1"/>
</dbReference>
<reference evidence="2" key="1">
    <citation type="submission" date="2018-02" db="EMBL/GenBank/DDBJ databases">
        <title>Genome sequencing of Solimonas sp. HR-BB.</title>
        <authorList>
            <person name="Lee Y."/>
            <person name="Jeon C.O."/>
        </authorList>
    </citation>
    <scope>NUCLEOTIDE SEQUENCE [LARGE SCALE GENOMIC DNA]</scope>
    <source>
        <strain evidence="2">HR-E</strain>
    </source>
</reference>
<dbReference type="Proteomes" id="UP000243900">
    <property type="component" value="Unassembled WGS sequence"/>
</dbReference>
<proteinExistence type="predicted"/>
<gene>
    <name evidence="1" type="ORF">C5O18_07455</name>
</gene>
<dbReference type="RefSeq" id="WP_241146776.1">
    <property type="nucleotide sequence ID" value="NZ_PTQZ01000183.1"/>
</dbReference>
<comment type="caution">
    <text evidence="1">The sequence shown here is derived from an EMBL/GenBank/DDBJ whole genome shotgun (WGS) entry which is preliminary data.</text>
</comment>
<sequence length="113" mass="12485">MPAHAERRPLGDAGLDALVTRTTGAPLQPGHSLQLLRDSSEHEAATLAMLAGARRQILIENYRICDDAWGRELLAVLCERARAGVRVCVLCDWLGSFGQLRWRWPRELRAAGG</sequence>
<evidence type="ECO:0000313" key="1">
    <source>
        <dbReference type="EMBL" id="PQA37486.1"/>
    </source>
</evidence>
<protein>
    <submittedName>
        <fullName evidence="1">Cardiolipin synthase B</fullName>
    </submittedName>
</protein>
<dbReference type="Gene3D" id="3.30.870.10">
    <property type="entry name" value="Endonuclease Chain A"/>
    <property type="match status" value="1"/>
</dbReference>
<name>A0A2P6ARK6_9GAMM</name>
<accession>A0A2P6ARK6</accession>
<dbReference type="EMBL" id="PTQZ01000183">
    <property type="protein sequence ID" value="PQA37486.1"/>
    <property type="molecule type" value="Genomic_DNA"/>
</dbReference>
<organism evidence="1 2">
    <name type="scientific">Amnimonas aquatica</name>
    <dbReference type="NCBI Taxonomy" id="2094561"/>
    <lineage>
        <taxon>Bacteria</taxon>
        <taxon>Pseudomonadati</taxon>
        <taxon>Pseudomonadota</taxon>
        <taxon>Gammaproteobacteria</taxon>
        <taxon>Moraxellales</taxon>
        <taxon>Moraxellaceae</taxon>
        <taxon>Amnimonas</taxon>
    </lineage>
</organism>
<evidence type="ECO:0000313" key="2">
    <source>
        <dbReference type="Proteomes" id="UP000243900"/>
    </source>
</evidence>
<feature type="non-terminal residue" evidence="1">
    <location>
        <position position="113"/>
    </location>
</feature>
<dbReference type="AlphaFoldDB" id="A0A2P6ARK6"/>